<keyword evidence="3" id="KW-1185">Reference proteome</keyword>
<organism evidence="2 3">
    <name type="scientific">Cystobacter ferrugineus</name>
    <dbReference type="NCBI Taxonomy" id="83449"/>
    <lineage>
        <taxon>Bacteria</taxon>
        <taxon>Pseudomonadati</taxon>
        <taxon>Myxococcota</taxon>
        <taxon>Myxococcia</taxon>
        <taxon>Myxococcales</taxon>
        <taxon>Cystobacterineae</taxon>
        <taxon>Archangiaceae</taxon>
        <taxon>Cystobacter</taxon>
    </lineage>
</organism>
<evidence type="ECO:0000256" key="1">
    <source>
        <dbReference type="SAM" id="MobiDB-lite"/>
    </source>
</evidence>
<gene>
    <name evidence="2" type="ORF">BON30_33300</name>
</gene>
<accession>A0A1L9B2Y1</accession>
<dbReference type="EMBL" id="MPIN01000010">
    <property type="protein sequence ID" value="OJH36631.1"/>
    <property type="molecule type" value="Genomic_DNA"/>
</dbReference>
<dbReference type="RefSeq" id="WP_071902517.1">
    <property type="nucleotide sequence ID" value="NZ_MPIN01000010.1"/>
</dbReference>
<dbReference type="Proteomes" id="UP000182229">
    <property type="component" value="Unassembled WGS sequence"/>
</dbReference>
<feature type="compositionally biased region" description="Basic residues" evidence="1">
    <location>
        <begin position="7"/>
        <end position="20"/>
    </location>
</feature>
<evidence type="ECO:0000313" key="2">
    <source>
        <dbReference type="EMBL" id="OJH36631.1"/>
    </source>
</evidence>
<comment type="caution">
    <text evidence="2">The sequence shown here is derived from an EMBL/GenBank/DDBJ whole genome shotgun (WGS) entry which is preliminary data.</text>
</comment>
<name>A0A1L9B2Y1_9BACT</name>
<evidence type="ECO:0000313" key="3">
    <source>
        <dbReference type="Proteomes" id="UP000182229"/>
    </source>
</evidence>
<reference evidence="2 3" key="2">
    <citation type="submission" date="2016-12" db="EMBL/GenBank/DDBJ databases">
        <title>Draft Genome Sequence of Cystobacter ferrugineus Strain Cbfe23.</title>
        <authorList>
            <person name="Akbar S."/>
            <person name="Dowd S.E."/>
            <person name="Stevens D.C."/>
        </authorList>
    </citation>
    <scope>NUCLEOTIDE SEQUENCE [LARGE SCALE GENOMIC DNA]</scope>
    <source>
        <strain evidence="2 3">Cbfe23</strain>
    </source>
</reference>
<protein>
    <submittedName>
        <fullName evidence="2">Uncharacterized protein</fullName>
    </submittedName>
</protein>
<sequence>MSEKHPKPTKAHLRRRRRNGTGRNRGGIDVAEHFQQVRAAKPDSYWVELYRNAKQTLAANPNVLTAKLNLQEAARELRRRGISLDA</sequence>
<dbReference type="AlphaFoldDB" id="A0A1L9B2Y1"/>
<proteinExistence type="predicted"/>
<reference evidence="3" key="1">
    <citation type="submission" date="2016-11" db="EMBL/GenBank/DDBJ databases">
        <authorList>
            <person name="Shukria A."/>
            <person name="Stevens D.C."/>
        </authorList>
    </citation>
    <scope>NUCLEOTIDE SEQUENCE [LARGE SCALE GENOMIC DNA]</scope>
    <source>
        <strain evidence="3">Cbfe23</strain>
    </source>
</reference>
<feature type="region of interest" description="Disordered" evidence="1">
    <location>
        <begin position="1"/>
        <end position="28"/>
    </location>
</feature>